<feature type="compositionally biased region" description="Pro residues" evidence="1">
    <location>
        <begin position="46"/>
        <end position="60"/>
    </location>
</feature>
<organism evidence="2 3">
    <name type="scientific">Favolaschia claudopus</name>
    <dbReference type="NCBI Taxonomy" id="2862362"/>
    <lineage>
        <taxon>Eukaryota</taxon>
        <taxon>Fungi</taxon>
        <taxon>Dikarya</taxon>
        <taxon>Basidiomycota</taxon>
        <taxon>Agaricomycotina</taxon>
        <taxon>Agaricomycetes</taxon>
        <taxon>Agaricomycetidae</taxon>
        <taxon>Agaricales</taxon>
        <taxon>Marasmiineae</taxon>
        <taxon>Mycenaceae</taxon>
        <taxon>Favolaschia</taxon>
    </lineage>
</organism>
<reference evidence="2 3" key="1">
    <citation type="journal article" date="2024" name="J Genomics">
        <title>Draft genome sequencing and assembly of Favolaschia claudopus CIRM-BRFM 2984 isolated from oak limbs.</title>
        <authorList>
            <person name="Navarro D."/>
            <person name="Drula E."/>
            <person name="Chaduli D."/>
            <person name="Cazenave R."/>
            <person name="Ahrendt S."/>
            <person name="Wang J."/>
            <person name="Lipzen A."/>
            <person name="Daum C."/>
            <person name="Barry K."/>
            <person name="Grigoriev I.V."/>
            <person name="Favel A."/>
            <person name="Rosso M.N."/>
            <person name="Martin F."/>
        </authorList>
    </citation>
    <scope>NUCLEOTIDE SEQUENCE [LARGE SCALE GENOMIC DNA]</scope>
    <source>
        <strain evidence="2 3">CIRM-BRFM 2984</strain>
    </source>
</reference>
<evidence type="ECO:0000313" key="3">
    <source>
        <dbReference type="Proteomes" id="UP001362999"/>
    </source>
</evidence>
<feature type="region of interest" description="Disordered" evidence="1">
    <location>
        <begin position="38"/>
        <end position="60"/>
    </location>
</feature>
<gene>
    <name evidence="2" type="ORF">R3P38DRAFT_3570839</name>
</gene>
<sequence>MMPPALKPLPLTRTTLNGEVDRRPGAAAKSLARCAGKGKKECAPHNPSPPPPTPYASPSTPPFTPASLHFTLGFLYTGTLIFSHRTYLSTSLTLLLFASYLALPTLYAEVSACIITEMGHAASTSPPTRRSPAAHGAQAAAPARKCAGRVPRILEFALRDEVKDAAVERGSRRALVGWFGTGVVHAGIFRLEMTRARWVCGHLERPPMADKKICK</sequence>
<keyword evidence="3" id="KW-1185">Reference proteome</keyword>
<proteinExistence type="predicted"/>
<dbReference type="AlphaFoldDB" id="A0AAW0ASC7"/>
<protein>
    <submittedName>
        <fullName evidence="2">Uncharacterized protein</fullName>
    </submittedName>
</protein>
<dbReference type="EMBL" id="JAWWNJ010000054">
    <property type="protein sequence ID" value="KAK7015383.1"/>
    <property type="molecule type" value="Genomic_DNA"/>
</dbReference>
<comment type="caution">
    <text evidence="2">The sequence shown here is derived from an EMBL/GenBank/DDBJ whole genome shotgun (WGS) entry which is preliminary data.</text>
</comment>
<accession>A0AAW0ASC7</accession>
<evidence type="ECO:0000256" key="1">
    <source>
        <dbReference type="SAM" id="MobiDB-lite"/>
    </source>
</evidence>
<evidence type="ECO:0000313" key="2">
    <source>
        <dbReference type="EMBL" id="KAK7015383.1"/>
    </source>
</evidence>
<dbReference type="Proteomes" id="UP001362999">
    <property type="component" value="Unassembled WGS sequence"/>
</dbReference>
<name>A0AAW0ASC7_9AGAR</name>